<dbReference type="AlphaFoldDB" id="A0AAD8NX89"/>
<dbReference type="Proteomes" id="UP001229421">
    <property type="component" value="Unassembled WGS sequence"/>
</dbReference>
<accession>A0AAD8NX89</accession>
<sequence>MCNVLDVTGLRNHGHALTPPHEPFSYNLSDSYYVSHYLSFYALFSRQRSNTTIASSLSLSLTPQLNSSHLTDLRLYHDLIDSIDS</sequence>
<name>A0AAD8NX89_TARER</name>
<gene>
    <name evidence="1" type="ORF">QVD17_20417</name>
</gene>
<evidence type="ECO:0000313" key="2">
    <source>
        <dbReference type="Proteomes" id="UP001229421"/>
    </source>
</evidence>
<proteinExistence type="predicted"/>
<reference evidence="1" key="1">
    <citation type="journal article" date="2023" name="bioRxiv">
        <title>Improved chromosome-level genome assembly for marigold (Tagetes erecta).</title>
        <authorList>
            <person name="Jiang F."/>
            <person name="Yuan L."/>
            <person name="Wang S."/>
            <person name="Wang H."/>
            <person name="Xu D."/>
            <person name="Wang A."/>
            <person name="Fan W."/>
        </authorList>
    </citation>
    <scope>NUCLEOTIDE SEQUENCE</scope>
    <source>
        <strain evidence="1">WSJ</strain>
        <tissue evidence="1">Leaf</tissue>
    </source>
</reference>
<protein>
    <submittedName>
        <fullName evidence="1">Uncharacterized protein</fullName>
    </submittedName>
</protein>
<keyword evidence="2" id="KW-1185">Reference proteome</keyword>
<comment type="caution">
    <text evidence="1">The sequence shown here is derived from an EMBL/GenBank/DDBJ whole genome shotgun (WGS) entry which is preliminary data.</text>
</comment>
<dbReference type="EMBL" id="JAUHHV010000005">
    <property type="protein sequence ID" value="KAK1425073.1"/>
    <property type="molecule type" value="Genomic_DNA"/>
</dbReference>
<evidence type="ECO:0000313" key="1">
    <source>
        <dbReference type="EMBL" id="KAK1425073.1"/>
    </source>
</evidence>
<organism evidence="1 2">
    <name type="scientific">Tagetes erecta</name>
    <name type="common">African marigold</name>
    <dbReference type="NCBI Taxonomy" id="13708"/>
    <lineage>
        <taxon>Eukaryota</taxon>
        <taxon>Viridiplantae</taxon>
        <taxon>Streptophyta</taxon>
        <taxon>Embryophyta</taxon>
        <taxon>Tracheophyta</taxon>
        <taxon>Spermatophyta</taxon>
        <taxon>Magnoliopsida</taxon>
        <taxon>eudicotyledons</taxon>
        <taxon>Gunneridae</taxon>
        <taxon>Pentapetalae</taxon>
        <taxon>asterids</taxon>
        <taxon>campanulids</taxon>
        <taxon>Asterales</taxon>
        <taxon>Asteraceae</taxon>
        <taxon>Asteroideae</taxon>
        <taxon>Heliantheae alliance</taxon>
        <taxon>Tageteae</taxon>
        <taxon>Tagetes</taxon>
    </lineage>
</organism>